<name>A0AAV4VFP2_9ARAC</name>
<comment type="caution">
    <text evidence="1">The sequence shown here is derived from an EMBL/GenBank/DDBJ whole genome shotgun (WGS) entry which is preliminary data.</text>
</comment>
<dbReference type="AlphaFoldDB" id="A0AAV4VFP2"/>
<reference evidence="1 2" key="1">
    <citation type="submission" date="2021-06" db="EMBL/GenBank/DDBJ databases">
        <title>Caerostris darwini draft genome.</title>
        <authorList>
            <person name="Kono N."/>
            <person name="Arakawa K."/>
        </authorList>
    </citation>
    <scope>NUCLEOTIDE SEQUENCE [LARGE SCALE GENOMIC DNA]</scope>
</reference>
<proteinExistence type="predicted"/>
<evidence type="ECO:0000313" key="2">
    <source>
        <dbReference type="Proteomes" id="UP001054837"/>
    </source>
</evidence>
<evidence type="ECO:0000313" key="1">
    <source>
        <dbReference type="EMBL" id="GIY68863.1"/>
    </source>
</evidence>
<gene>
    <name evidence="1" type="ORF">CDAR_40981</name>
</gene>
<accession>A0AAV4VFP2</accession>
<dbReference type="EMBL" id="BPLQ01012963">
    <property type="protein sequence ID" value="GIY68863.1"/>
    <property type="molecule type" value="Genomic_DNA"/>
</dbReference>
<dbReference type="Proteomes" id="UP001054837">
    <property type="component" value="Unassembled WGS sequence"/>
</dbReference>
<organism evidence="1 2">
    <name type="scientific">Caerostris darwini</name>
    <dbReference type="NCBI Taxonomy" id="1538125"/>
    <lineage>
        <taxon>Eukaryota</taxon>
        <taxon>Metazoa</taxon>
        <taxon>Ecdysozoa</taxon>
        <taxon>Arthropoda</taxon>
        <taxon>Chelicerata</taxon>
        <taxon>Arachnida</taxon>
        <taxon>Araneae</taxon>
        <taxon>Araneomorphae</taxon>
        <taxon>Entelegynae</taxon>
        <taxon>Araneoidea</taxon>
        <taxon>Araneidae</taxon>
        <taxon>Caerostris</taxon>
    </lineage>
</organism>
<keyword evidence="2" id="KW-1185">Reference proteome</keyword>
<sequence length="185" mass="21556">MPAPRHTYRRNERGLMCRWIDDRGRDKWTNPLRTCPSLFQPSTPIRVLCFRCIRGSPRRGNGDSSLLERDIIYRIHPNQRFVFPREIDPFRLSYHIKVNTSVISAVWAGPSPRSAHSAVPPSNQLASFRRGHRHGNELDAACLAIRSAPRGEHGLDRNCFSRFSEIWISPNSIGERYFYYRVFFL</sequence>
<protein>
    <submittedName>
        <fullName evidence="1">Uncharacterized protein</fullName>
    </submittedName>
</protein>